<keyword evidence="2" id="KW-1185">Reference proteome</keyword>
<name>A0ABY0QH57_9BRAD</name>
<dbReference type="RefSeq" id="WP_157793774.1">
    <property type="nucleotide sequence ID" value="NZ_LT629693.1"/>
</dbReference>
<evidence type="ECO:0000313" key="2">
    <source>
        <dbReference type="Proteomes" id="UP000198803"/>
    </source>
</evidence>
<dbReference type="EMBL" id="LT629693">
    <property type="protein sequence ID" value="SDK40805.1"/>
    <property type="molecule type" value="Genomic_DNA"/>
</dbReference>
<dbReference type="Proteomes" id="UP000198803">
    <property type="component" value="Chromosome I"/>
</dbReference>
<sequence>MQLFSRKLLVQAFKLPLWGRAADETPPHWLVSRLQTGDLEINRLGGLTMRTDWGVQQCAAGDVVVLYQDNSIGFEKPEKFEMDFEVVVTTEQLRAA</sequence>
<gene>
    <name evidence="1" type="ORF">SAMN05444163_8041</name>
</gene>
<organism evidence="1 2">
    <name type="scientific">Bradyrhizobium ottawaense</name>
    <dbReference type="NCBI Taxonomy" id="931866"/>
    <lineage>
        <taxon>Bacteria</taxon>
        <taxon>Pseudomonadati</taxon>
        <taxon>Pseudomonadota</taxon>
        <taxon>Alphaproteobacteria</taxon>
        <taxon>Hyphomicrobiales</taxon>
        <taxon>Nitrobacteraceae</taxon>
        <taxon>Bradyrhizobium</taxon>
    </lineage>
</organism>
<evidence type="ECO:0000313" key="1">
    <source>
        <dbReference type="EMBL" id="SDK40805.1"/>
    </source>
</evidence>
<reference evidence="1 2" key="1">
    <citation type="submission" date="2016-10" db="EMBL/GenBank/DDBJ databases">
        <authorList>
            <person name="Varghese N."/>
            <person name="Submissions S."/>
        </authorList>
    </citation>
    <scope>NUCLEOTIDE SEQUENCE [LARGE SCALE GENOMIC DNA]</scope>
    <source>
        <strain evidence="1 2">GAS524</strain>
    </source>
</reference>
<accession>A0ABY0QH57</accession>
<protein>
    <submittedName>
        <fullName evidence="1">Uncharacterized protein</fullName>
    </submittedName>
</protein>
<proteinExistence type="predicted"/>